<evidence type="ECO:0000256" key="4">
    <source>
        <dbReference type="ARBA" id="ARBA00022272"/>
    </source>
</evidence>
<gene>
    <name evidence="9" type="primary">trpF</name>
    <name evidence="11" type="ORF">ACFOOI_12830</name>
</gene>
<sequence length="211" mass="23862">MDKTLEIKVCGMRNTQNILEVAALKPDYMGFIFFEKSPRNVTETASLETILSLPKEIKKVGVFVNESLENIVKTVRTFGLSTVQLHGNESPDICKRLKVLKLEVWKAFSVDQNFDFETCKSYENTVDRFLFDTKGDGYGGHGKTFDWNILKKYNQHVPFTLAGGISLENLTDLQLLDGLNITGIDVNSKFENSPGDKNIEKLQTLFEKIKA</sequence>
<evidence type="ECO:0000256" key="8">
    <source>
        <dbReference type="ARBA" id="ARBA00023235"/>
    </source>
</evidence>
<comment type="similarity">
    <text evidence="9">Belongs to the TrpF family.</text>
</comment>
<dbReference type="Gene3D" id="3.20.20.70">
    <property type="entry name" value="Aldolase class I"/>
    <property type="match status" value="1"/>
</dbReference>
<evidence type="ECO:0000313" key="11">
    <source>
        <dbReference type="EMBL" id="MFC3811539.1"/>
    </source>
</evidence>
<dbReference type="CDD" id="cd00405">
    <property type="entry name" value="PRAI"/>
    <property type="match status" value="1"/>
</dbReference>
<evidence type="ECO:0000259" key="10">
    <source>
        <dbReference type="Pfam" id="PF00697"/>
    </source>
</evidence>
<dbReference type="InterPro" id="IPR011060">
    <property type="entry name" value="RibuloseP-bd_barrel"/>
</dbReference>
<comment type="catalytic activity">
    <reaction evidence="1 9">
        <text>N-(5-phospho-beta-D-ribosyl)anthranilate = 1-(2-carboxyphenylamino)-1-deoxy-D-ribulose 5-phosphate</text>
        <dbReference type="Rhea" id="RHEA:21540"/>
        <dbReference type="ChEBI" id="CHEBI:18277"/>
        <dbReference type="ChEBI" id="CHEBI:58613"/>
        <dbReference type="EC" id="5.3.1.24"/>
    </reaction>
</comment>
<dbReference type="InterPro" id="IPR013785">
    <property type="entry name" value="Aldolase_TIM"/>
</dbReference>
<evidence type="ECO:0000256" key="2">
    <source>
        <dbReference type="ARBA" id="ARBA00004664"/>
    </source>
</evidence>
<dbReference type="RefSeq" id="WP_379838377.1">
    <property type="nucleotide sequence ID" value="NZ_JBHRYQ010000001.1"/>
</dbReference>
<comment type="caution">
    <text evidence="11">The sequence shown here is derived from an EMBL/GenBank/DDBJ whole genome shotgun (WGS) entry which is preliminary data.</text>
</comment>
<keyword evidence="7 9" id="KW-0057">Aromatic amino acid biosynthesis</keyword>
<accession>A0ABV7YVY6</accession>
<keyword evidence="12" id="KW-1185">Reference proteome</keyword>
<dbReference type="InterPro" id="IPR044643">
    <property type="entry name" value="TrpF_fam"/>
</dbReference>
<dbReference type="PANTHER" id="PTHR42894:SF1">
    <property type="entry name" value="N-(5'-PHOSPHORIBOSYL)ANTHRANILATE ISOMERASE"/>
    <property type="match status" value="1"/>
</dbReference>
<evidence type="ECO:0000256" key="5">
    <source>
        <dbReference type="ARBA" id="ARBA00022605"/>
    </source>
</evidence>
<evidence type="ECO:0000256" key="7">
    <source>
        <dbReference type="ARBA" id="ARBA00023141"/>
    </source>
</evidence>
<proteinExistence type="inferred from homology"/>
<dbReference type="PANTHER" id="PTHR42894">
    <property type="entry name" value="N-(5'-PHOSPHORIBOSYL)ANTHRANILATE ISOMERASE"/>
    <property type="match status" value="1"/>
</dbReference>
<dbReference type="HAMAP" id="MF_00135">
    <property type="entry name" value="PRAI"/>
    <property type="match status" value="1"/>
</dbReference>
<reference evidence="12" key="1">
    <citation type="journal article" date="2019" name="Int. J. Syst. Evol. Microbiol.">
        <title>The Global Catalogue of Microorganisms (GCM) 10K type strain sequencing project: providing services to taxonomists for standard genome sequencing and annotation.</title>
        <authorList>
            <consortium name="The Broad Institute Genomics Platform"/>
            <consortium name="The Broad Institute Genome Sequencing Center for Infectious Disease"/>
            <person name="Wu L."/>
            <person name="Ma J."/>
        </authorList>
    </citation>
    <scope>NUCLEOTIDE SEQUENCE [LARGE SCALE GENOMIC DNA]</scope>
    <source>
        <strain evidence="12">CECT 7956</strain>
    </source>
</reference>
<dbReference type="GO" id="GO:0016853">
    <property type="term" value="F:isomerase activity"/>
    <property type="evidence" value="ECO:0007669"/>
    <property type="project" value="UniProtKB-KW"/>
</dbReference>
<protein>
    <recommendedName>
        <fullName evidence="4 9">N-(5'-phosphoribosyl)anthranilate isomerase</fullName>
        <shortName evidence="9">PRAI</shortName>
        <ecNumber evidence="3 9">5.3.1.24</ecNumber>
    </recommendedName>
</protein>
<dbReference type="Proteomes" id="UP001595616">
    <property type="component" value="Unassembled WGS sequence"/>
</dbReference>
<name>A0ABV7YVY6_9BACT</name>
<evidence type="ECO:0000313" key="12">
    <source>
        <dbReference type="Proteomes" id="UP001595616"/>
    </source>
</evidence>
<evidence type="ECO:0000256" key="6">
    <source>
        <dbReference type="ARBA" id="ARBA00022822"/>
    </source>
</evidence>
<keyword evidence="6 9" id="KW-0822">Tryptophan biosynthesis</keyword>
<evidence type="ECO:0000256" key="9">
    <source>
        <dbReference type="HAMAP-Rule" id="MF_00135"/>
    </source>
</evidence>
<organism evidence="11 12">
    <name type="scientific">Lacihabitans lacunae</name>
    <dbReference type="NCBI Taxonomy" id="1028214"/>
    <lineage>
        <taxon>Bacteria</taxon>
        <taxon>Pseudomonadati</taxon>
        <taxon>Bacteroidota</taxon>
        <taxon>Cytophagia</taxon>
        <taxon>Cytophagales</taxon>
        <taxon>Leadbetterellaceae</taxon>
        <taxon>Lacihabitans</taxon>
    </lineage>
</organism>
<dbReference type="EMBL" id="JBHRYQ010000001">
    <property type="protein sequence ID" value="MFC3811539.1"/>
    <property type="molecule type" value="Genomic_DNA"/>
</dbReference>
<dbReference type="InterPro" id="IPR001240">
    <property type="entry name" value="PRAI_dom"/>
</dbReference>
<dbReference type="SUPFAM" id="SSF51366">
    <property type="entry name" value="Ribulose-phoshate binding barrel"/>
    <property type="match status" value="1"/>
</dbReference>
<keyword evidence="8 9" id="KW-0413">Isomerase</keyword>
<evidence type="ECO:0000256" key="1">
    <source>
        <dbReference type="ARBA" id="ARBA00001164"/>
    </source>
</evidence>
<feature type="domain" description="N-(5'phosphoribosyl) anthranilate isomerase (PRAI)" evidence="10">
    <location>
        <begin position="8"/>
        <end position="207"/>
    </location>
</feature>
<keyword evidence="5 9" id="KW-0028">Amino-acid biosynthesis</keyword>
<comment type="pathway">
    <text evidence="2 9">Amino-acid biosynthesis; L-tryptophan biosynthesis; L-tryptophan from chorismate: step 3/5.</text>
</comment>
<dbReference type="EC" id="5.3.1.24" evidence="3 9"/>
<dbReference type="Pfam" id="PF00697">
    <property type="entry name" value="PRAI"/>
    <property type="match status" value="1"/>
</dbReference>
<evidence type="ECO:0000256" key="3">
    <source>
        <dbReference type="ARBA" id="ARBA00012572"/>
    </source>
</evidence>